<dbReference type="EMBL" id="CP013388">
    <property type="protein sequence ID" value="AOJ07501.1"/>
    <property type="molecule type" value="Genomic_DNA"/>
</dbReference>
<keyword evidence="2" id="KW-0560">Oxidoreductase</keyword>
<dbReference type="Proteomes" id="UP000067711">
    <property type="component" value="Chromosome 2"/>
</dbReference>
<evidence type="ECO:0000256" key="3">
    <source>
        <dbReference type="ARBA" id="ARBA00023027"/>
    </source>
</evidence>
<feature type="domain" description="Glutamate/phenylalanine/leucine/valine/L-tryptophan dehydrogenase C-terminal" evidence="4">
    <location>
        <begin position="144"/>
        <end position="327"/>
    </location>
</feature>
<dbReference type="GO" id="GO:0006520">
    <property type="term" value="P:amino acid metabolic process"/>
    <property type="evidence" value="ECO:0007669"/>
    <property type="project" value="InterPro"/>
</dbReference>
<evidence type="ECO:0000313" key="5">
    <source>
        <dbReference type="EMBL" id="AOJ07501.1"/>
    </source>
</evidence>
<dbReference type="Gene3D" id="3.40.50.720">
    <property type="entry name" value="NAD(P)-binding Rossmann-like Domain"/>
    <property type="match status" value="1"/>
</dbReference>
<dbReference type="InterPro" id="IPR046346">
    <property type="entry name" value="Aminoacid_DH-like_N_sf"/>
</dbReference>
<evidence type="ECO:0000313" key="6">
    <source>
        <dbReference type="Proteomes" id="UP000067711"/>
    </source>
</evidence>
<dbReference type="GO" id="GO:0016639">
    <property type="term" value="F:oxidoreductase activity, acting on the CH-NH2 group of donors, NAD or NADP as acceptor"/>
    <property type="evidence" value="ECO:0007669"/>
    <property type="project" value="InterPro"/>
</dbReference>
<evidence type="ECO:0000259" key="4">
    <source>
        <dbReference type="SMART" id="SM00839"/>
    </source>
</evidence>
<gene>
    <name evidence="5" type="ORF">WS71_09395</name>
</gene>
<dbReference type="PANTHER" id="PTHR42722:SF1">
    <property type="entry name" value="VALINE DEHYDROGENASE"/>
    <property type="match status" value="1"/>
</dbReference>
<dbReference type="Pfam" id="PF02812">
    <property type="entry name" value="ELFV_dehydrog_N"/>
    <property type="match status" value="1"/>
</dbReference>
<dbReference type="InterPro" id="IPR006097">
    <property type="entry name" value="Glu/Leu/Phe/Val/Trp_DH_dimer"/>
</dbReference>
<dbReference type="Gene3D" id="3.40.50.10860">
    <property type="entry name" value="Leucine Dehydrogenase, chain A, domain 1"/>
    <property type="match status" value="1"/>
</dbReference>
<evidence type="ECO:0000256" key="2">
    <source>
        <dbReference type="ARBA" id="ARBA00023002"/>
    </source>
</evidence>
<dbReference type="Pfam" id="PF00208">
    <property type="entry name" value="ELFV_dehydrog"/>
    <property type="match status" value="1"/>
</dbReference>
<dbReference type="SUPFAM" id="SSF53223">
    <property type="entry name" value="Aminoacid dehydrogenase-like, N-terminal domain"/>
    <property type="match status" value="1"/>
</dbReference>
<dbReference type="InterPro" id="IPR006096">
    <property type="entry name" value="Glu/Leu/Phe/Val/Trp_DH_C"/>
</dbReference>
<protein>
    <submittedName>
        <fullName evidence="5">Leucine dehydrogenase</fullName>
    </submittedName>
</protein>
<dbReference type="SMART" id="SM00839">
    <property type="entry name" value="ELFV_dehydrog"/>
    <property type="match status" value="1"/>
</dbReference>
<dbReference type="RefSeq" id="WP_066486593.1">
    <property type="nucleotide sequence ID" value="NZ_CP013388.1"/>
</dbReference>
<dbReference type="SUPFAM" id="SSF51735">
    <property type="entry name" value="NAD(P)-binding Rossmann-fold domains"/>
    <property type="match status" value="1"/>
</dbReference>
<dbReference type="InterPro" id="IPR036291">
    <property type="entry name" value="NAD(P)-bd_dom_sf"/>
</dbReference>
<comment type="similarity">
    <text evidence="1">Belongs to the Glu/Leu/Phe/Val dehydrogenases family.</text>
</comment>
<organism evidence="5 6">
    <name type="scientific">Burkholderia mayonis</name>
    <dbReference type="NCBI Taxonomy" id="1385591"/>
    <lineage>
        <taxon>Bacteria</taxon>
        <taxon>Pseudomonadati</taxon>
        <taxon>Pseudomonadota</taxon>
        <taxon>Betaproteobacteria</taxon>
        <taxon>Burkholderiales</taxon>
        <taxon>Burkholderiaceae</taxon>
        <taxon>Burkholderia</taxon>
        <taxon>pseudomallei group</taxon>
    </lineage>
</organism>
<dbReference type="PANTHER" id="PTHR42722">
    <property type="entry name" value="LEUCINE DEHYDROGENASE"/>
    <property type="match status" value="1"/>
</dbReference>
<sequence>MAIIRHPRFGEYEVETIVVDDKSSFTIACSPRRHLLPSNGGIRWHRYASLEQQKDEAIMLAHAMDLKHGLYRTGFSGGKIVVNSKVGPDDAPHVLDAIGQVLNRYDGSMYTGCDINTSSAHMTYLRKSTRWILDAMESPQINTSIATGYGVWCALKAILELSTGSDDTPLVAIHGMGKVGREVARQCLAHGYDVIGYDIRPSDDIPAGVSLLDDEEAFWSRASDVLCIASLSGVLDTDTVDRIRTRWVVSSSNSPFATPEAQAKLLANGIEYLPDYVCNAGAVICDSVERSFPDIFLTMTQARVNEYTGALISTKTRELLKRAQLLGCDVHTLLSRAH</sequence>
<reference evidence="5 6" key="1">
    <citation type="submission" date="2015-12" db="EMBL/GenBank/DDBJ databases">
        <title>Diversity of Burkholderia near neighbor genomes.</title>
        <authorList>
            <person name="Sahl J."/>
            <person name="Wagner D."/>
            <person name="Keim P."/>
        </authorList>
    </citation>
    <scope>NUCLEOTIDE SEQUENCE [LARGE SCALE GENOMIC DNA]</scope>
    <source>
        <strain evidence="5 6">BDU8</strain>
    </source>
</reference>
<dbReference type="AlphaFoldDB" id="A0A1B4FV86"/>
<evidence type="ECO:0000256" key="1">
    <source>
        <dbReference type="ARBA" id="ARBA00006382"/>
    </source>
</evidence>
<keyword evidence="3" id="KW-0520">NAD</keyword>
<dbReference type="InterPro" id="IPR016211">
    <property type="entry name" value="Glu/Phe/Leu/Val/Trp_DH_bac/arc"/>
</dbReference>
<proteinExistence type="inferred from homology"/>
<name>A0A1B4FV86_9BURK</name>
<accession>A0A1B4FV86</accession>